<feature type="compositionally biased region" description="Low complexity" evidence="1">
    <location>
        <begin position="262"/>
        <end position="279"/>
    </location>
</feature>
<feature type="compositionally biased region" description="Basic residues" evidence="1">
    <location>
        <begin position="142"/>
        <end position="153"/>
    </location>
</feature>
<dbReference type="VEuPathDB" id="AmoebaDB:NAEGRDRAFT_61568"/>
<feature type="compositionally biased region" description="Low complexity" evidence="1">
    <location>
        <begin position="423"/>
        <end position="432"/>
    </location>
</feature>
<feature type="compositionally biased region" description="Basic residues" evidence="1">
    <location>
        <begin position="186"/>
        <end position="203"/>
    </location>
</feature>
<feature type="compositionally biased region" description="Low complexity" evidence="1">
    <location>
        <begin position="232"/>
        <end position="242"/>
    </location>
</feature>
<reference evidence="2 3" key="1">
    <citation type="journal article" date="2010" name="Cell">
        <title>The genome of Naegleria gruberi illuminates early eukaryotic versatility.</title>
        <authorList>
            <person name="Fritz-Laylin L.K."/>
            <person name="Prochnik S.E."/>
            <person name="Ginger M.L."/>
            <person name="Dacks J.B."/>
            <person name="Carpenter M.L."/>
            <person name="Field M.C."/>
            <person name="Kuo A."/>
            <person name="Paredez A."/>
            <person name="Chapman J."/>
            <person name="Pham J."/>
            <person name="Shu S."/>
            <person name="Neupane R."/>
            <person name="Cipriano M."/>
            <person name="Mancuso J."/>
            <person name="Tu H."/>
            <person name="Salamov A."/>
            <person name="Lindquist E."/>
            <person name="Shapiro H."/>
            <person name="Lucas S."/>
            <person name="Grigoriev I.V."/>
            <person name="Cande W.Z."/>
            <person name="Fulton C."/>
            <person name="Rokhsar D.S."/>
            <person name="Dawson S.C."/>
        </authorList>
    </citation>
    <scope>NUCLEOTIDE SEQUENCE [LARGE SCALE GENOMIC DNA]</scope>
    <source>
        <strain evidence="2 3">NEG-M</strain>
    </source>
</reference>
<sequence>MWKVRNNAPLNTNKVSIRTPLSGGQNAEQKQLALLSKQIPRGNNVVGRGGGIQFRGESSSDSDEEITYKPTKFSKIYGKQQQDSQSFYEDSQNEDNANKTGIDVSPEESNAVLSAVFDKKKSSSSSMRESQDDEVNMSLPIGKKKQPTPKKNSKVVEDEVISDDDFDKYFDEPSVSLSLNKSSNKSNKKKKGSTSPKKRKITKKSIPEKISGIYYSSSDEDNDMNYDEESQTKSTTSSQMSQPLNKGIIPSLEKTIVPPSFSYNSSASTRKSSSHYYSSTPHKTPTQKRKSQNNSISYHIPKEIEKDDDIDDFSDEETNPTIPVPTMAVLSGVNAALFASAPQATLNNSALISTYLTQQKQVMNNRTSSKPTIDIDDLIVTDSEEEDTTTMNNRDKQFSQMVSAINYSTPQQIQKSAPPPQQPKQISPPKNNNIVISGEDGFDLETRLKGIKKKVGNPRESEVENLLFSNRKSKVVADEDIEDDVMTENNTVNDNNVVGESWLDKLRKSKAPPVAERTVSLSQQSSSGNSTDQFFSQWEHLKKILTVKSSGRFVSKLIRAVNGCLNEKVFANIGSGMTLSQPNSPKDSMVLKILVFSSSPQIYPNLSLCICKMLKRPTQPHDNEILQKNLEENDFFDVFLLREMRDKWNLEPGSIIEIATNLFHITPSSDPHDSNSDWIFRPRPVISYVFEMKCNSQSSDVNELKQDIEQLESKFTFPMLSKDSNEDNMDLTGDDNATPSTPPRTSQGIRSTPTHVRHKNIINTPRRRIDFSSQSEQDYERNYHLISRISNGPFTKKFEIIYKQLHSAFFPSYYVNIQGVIQRVWSYDYIRQTLESSFNEIYNRIPQLANESNMSNSVLIQCSKSRSLCVILLPSGSHEYDYWKSIFDPNISQGKIFQFDVCSFKDRIYIGPNDELYSIVSPMYHTEHNLTTDSQLSNYSNSSEFTNPLIPVYFFTTNKQHTSCKFIPPEDNFSMGSVIGVDPIPENIAPHSSYKHSLYYNFDQPISGDTQQSHGGVEDVVNDENSSRVHRCDIEGKIIYIAENNHDNTTKFSVYVLQKHSNIILRLDSLLLETSMLLAVAYGFSSNRTNVTIHNILVKRTEDMHESTQLIADKFSMIYPSTSSGLEQASDVKFPYSVRLRVEEGFLKKNGRKIQSQSILNSINYEFTCFEKSVGNVEGYISDILEIGDRPTVPVCPHCQKQLTSDSTWFVDTDQICGHCNHKFTKPDHDLLFQVKVGKHVTLTLDTRAIQQIFAYKKGATTNKKLPVTGSETFKQARELVLGHHLKFLCYCEKVNHDESSINYKFKIIHN</sequence>
<feature type="region of interest" description="Disordered" evidence="1">
    <location>
        <begin position="720"/>
        <end position="752"/>
    </location>
</feature>
<dbReference type="OMA" id="GVIQRVW"/>
<dbReference type="OrthoDB" id="10391589at2759"/>
<protein>
    <submittedName>
        <fullName evidence="2">Predicted protein</fullName>
    </submittedName>
</protein>
<dbReference type="KEGG" id="ngr:NAEGRDRAFT_61568"/>
<name>D2UYS1_NAEGR</name>
<dbReference type="InParanoid" id="D2UYS1"/>
<feature type="compositionally biased region" description="Polar residues" evidence="1">
    <location>
        <begin position="79"/>
        <end position="99"/>
    </location>
</feature>
<dbReference type="RefSeq" id="XP_002683581.1">
    <property type="nucleotide sequence ID" value="XM_002683535.1"/>
</dbReference>
<dbReference type="Gene3D" id="2.40.50.140">
    <property type="entry name" value="Nucleic acid-binding proteins"/>
    <property type="match status" value="1"/>
</dbReference>
<feature type="region of interest" description="Disordered" evidence="1">
    <location>
        <begin position="409"/>
        <end position="432"/>
    </location>
</feature>
<evidence type="ECO:0000256" key="1">
    <source>
        <dbReference type="SAM" id="MobiDB-lite"/>
    </source>
</evidence>
<dbReference type="InterPro" id="IPR012340">
    <property type="entry name" value="NA-bd_OB-fold"/>
</dbReference>
<dbReference type="EMBL" id="GG738845">
    <property type="protein sequence ID" value="EFC50837.1"/>
    <property type="molecule type" value="Genomic_DNA"/>
</dbReference>
<feature type="region of interest" description="Disordered" evidence="1">
    <location>
        <begin position="1"/>
        <end position="244"/>
    </location>
</feature>
<evidence type="ECO:0000313" key="2">
    <source>
        <dbReference type="EMBL" id="EFC50837.1"/>
    </source>
</evidence>
<dbReference type="GeneID" id="8863987"/>
<dbReference type="Proteomes" id="UP000006671">
    <property type="component" value="Unassembled WGS sequence"/>
</dbReference>
<proteinExistence type="predicted"/>
<feature type="region of interest" description="Disordered" evidence="1">
    <location>
        <begin position="262"/>
        <end position="321"/>
    </location>
</feature>
<feature type="compositionally biased region" description="Polar residues" evidence="1">
    <location>
        <begin position="735"/>
        <end position="752"/>
    </location>
</feature>
<organism evidence="3">
    <name type="scientific">Naegleria gruberi</name>
    <name type="common">Amoeba</name>
    <dbReference type="NCBI Taxonomy" id="5762"/>
    <lineage>
        <taxon>Eukaryota</taxon>
        <taxon>Discoba</taxon>
        <taxon>Heterolobosea</taxon>
        <taxon>Tetramitia</taxon>
        <taxon>Eutetramitia</taxon>
        <taxon>Vahlkampfiidae</taxon>
        <taxon>Naegleria</taxon>
    </lineage>
</organism>
<gene>
    <name evidence="2" type="ORF">NAEGRDRAFT_61568</name>
</gene>
<evidence type="ECO:0000313" key="3">
    <source>
        <dbReference type="Proteomes" id="UP000006671"/>
    </source>
</evidence>
<keyword evidence="3" id="KW-1185">Reference proteome</keyword>
<accession>D2UYS1</accession>
<feature type="compositionally biased region" description="Acidic residues" evidence="1">
    <location>
        <begin position="218"/>
        <end position="229"/>
    </location>
</feature>
<feature type="compositionally biased region" description="Acidic residues" evidence="1">
    <location>
        <begin position="306"/>
        <end position="318"/>
    </location>
</feature>
<feature type="compositionally biased region" description="Low complexity" evidence="1">
    <location>
        <begin position="174"/>
        <end position="185"/>
    </location>
</feature>